<comment type="caution">
    <text evidence="2">The sequence shown here is derived from an EMBL/GenBank/DDBJ whole genome shotgun (WGS) entry which is preliminary data.</text>
</comment>
<dbReference type="EMBL" id="JXTB01000054">
    <property type="protein sequence ID" value="PON69785.1"/>
    <property type="molecule type" value="Genomic_DNA"/>
</dbReference>
<proteinExistence type="predicted"/>
<name>A0A2P5D922_PARAD</name>
<accession>A0A2P5D922</accession>
<dbReference type="AlphaFoldDB" id="A0A2P5D922"/>
<protein>
    <submittedName>
        <fullName evidence="2">Uncharacterized protein</fullName>
    </submittedName>
</protein>
<gene>
    <name evidence="2" type="ORF">PanWU01x14_085690</name>
</gene>
<organism evidence="2 3">
    <name type="scientific">Parasponia andersonii</name>
    <name type="common">Sponia andersonii</name>
    <dbReference type="NCBI Taxonomy" id="3476"/>
    <lineage>
        <taxon>Eukaryota</taxon>
        <taxon>Viridiplantae</taxon>
        <taxon>Streptophyta</taxon>
        <taxon>Embryophyta</taxon>
        <taxon>Tracheophyta</taxon>
        <taxon>Spermatophyta</taxon>
        <taxon>Magnoliopsida</taxon>
        <taxon>eudicotyledons</taxon>
        <taxon>Gunneridae</taxon>
        <taxon>Pentapetalae</taxon>
        <taxon>rosids</taxon>
        <taxon>fabids</taxon>
        <taxon>Rosales</taxon>
        <taxon>Cannabaceae</taxon>
        <taxon>Parasponia</taxon>
    </lineage>
</organism>
<feature type="region of interest" description="Disordered" evidence="1">
    <location>
        <begin position="81"/>
        <end position="100"/>
    </location>
</feature>
<evidence type="ECO:0000256" key="1">
    <source>
        <dbReference type="SAM" id="MobiDB-lite"/>
    </source>
</evidence>
<sequence length="100" mass="11240">MSELFATQMEARTTSSDEFDAEENHVQLTPPRIDETLIAAEAFGIHCGHKTRDTRSELQDIGKQLDELRALMLRTVSAVRVVSSSNQPSQDNEIEHLDDD</sequence>
<reference evidence="3" key="1">
    <citation type="submission" date="2016-06" db="EMBL/GenBank/DDBJ databases">
        <title>Parallel loss of symbiosis genes in relatives of nitrogen-fixing non-legume Parasponia.</title>
        <authorList>
            <person name="Van Velzen R."/>
            <person name="Holmer R."/>
            <person name="Bu F."/>
            <person name="Rutten L."/>
            <person name="Van Zeijl A."/>
            <person name="Liu W."/>
            <person name="Santuari L."/>
            <person name="Cao Q."/>
            <person name="Sharma T."/>
            <person name="Shen D."/>
            <person name="Roswanjaya Y."/>
            <person name="Wardhani T."/>
            <person name="Kalhor M.S."/>
            <person name="Jansen J."/>
            <person name="Van den Hoogen J."/>
            <person name="Gungor B."/>
            <person name="Hartog M."/>
            <person name="Hontelez J."/>
            <person name="Verver J."/>
            <person name="Yang W.-C."/>
            <person name="Schijlen E."/>
            <person name="Repin R."/>
            <person name="Schilthuizen M."/>
            <person name="Schranz E."/>
            <person name="Heidstra R."/>
            <person name="Miyata K."/>
            <person name="Fedorova E."/>
            <person name="Kohlen W."/>
            <person name="Bisseling T."/>
            <person name="Smit S."/>
            <person name="Geurts R."/>
        </authorList>
    </citation>
    <scope>NUCLEOTIDE SEQUENCE [LARGE SCALE GENOMIC DNA]</scope>
    <source>
        <strain evidence="3">cv. WU1-14</strain>
    </source>
</reference>
<dbReference type="Proteomes" id="UP000237105">
    <property type="component" value="Unassembled WGS sequence"/>
</dbReference>
<keyword evidence="3" id="KW-1185">Reference proteome</keyword>
<evidence type="ECO:0000313" key="2">
    <source>
        <dbReference type="EMBL" id="PON69785.1"/>
    </source>
</evidence>
<feature type="region of interest" description="Disordered" evidence="1">
    <location>
        <begin position="1"/>
        <end position="24"/>
    </location>
</feature>
<evidence type="ECO:0000313" key="3">
    <source>
        <dbReference type="Proteomes" id="UP000237105"/>
    </source>
</evidence>